<evidence type="ECO:0000256" key="2">
    <source>
        <dbReference type="SAM" id="Phobius"/>
    </source>
</evidence>
<dbReference type="AlphaFoldDB" id="A0A6J5TNR2"/>
<dbReference type="EMBL" id="CAEKDK010000001">
    <property type="protein sequence ID" value="CAB4264158.1"/>
    <property type="molecule type" value="Genomic_DNA"/>
</dbReference>
<evidence type="ECO:0000256" key="1">
    <source>
        <dbReference type="SAM" id="MobiDB-lite"/>
    </source>
</evidence>
<keyword evidence="2" id="KW-0812">Transmembrane</keyword>
<feature type="region of interest" description="Disordered" evidence="1">
    <location>
        <begin position="1"/>
        <end position="50"/>
    </location>
</feature>
<evidence type="ECO:0000313" key="4">
    <source>
        <dbReference type="Proteomes" id="UP000507222"/>
    </source>
</evidence>
<gene>
    <name evidence="3" type="ORF">CURHAP_LOCUS5741</name>
</gene>
<name>A0A6J5TNR2_PRUAR</name>
<feature type="compositionally biased region" description="Basic and acidic residues" evidence="1">
    <location>
        <begin position="17"/>
        <end position="34"/>
    </location>
</feature>
<keyword evidence="2" id="KW-0472">Membrane</keyword>
<evidence type="ECO:0000313" key="3">
    <source>
        <dbReference type="EMBL" id="CAB4264158.1"/>
    </source>
</evidence>
<organism evidence="3 4">
    <name type="scientific">Prunus armeniaca</name>
    <name type="common">Apricot</name>
    <name type="synonym">Armeniaca vulgaris</name>
    <dbReference type="NCBI Taxonomy" id="36596"/>
    <lineage>
        <taxon>Eukaryota</taxon>
        <taxon>Viridiplantae</taxon>
        <taxon>Streptophyta</taxon>
        <taxon>Embryophyta</taxon>
        <taxon>Tracheophyta</taxon>
        <taxon>Spermatophyta</taxon>
        <taxon>Magnoliopsida</taxon>
        <taxon>eudicotyledons</taxon>
        <taxon>Gunneridae</taxon>
        <taxon>Pentapetalae</taxon>
        <taxon>rosids</taxon>
        <taxon>fabids</taxon>
        <taxon>Rosales</taxon>
        <taxon>Rosaceae</taxon>
        <taxon>Amygdaloideae</taxon>
        <taxon>Amygdaleae</taxon>
        <taxon>Prunus</taxon>
    </lineage>
</organism>
<feature type="transmembrane region" description="Helical" evidence="2">
    <location>
        <begin position="131"/>
        <end position="149"/>
    </location>
</feature>
<dbReference type="Proteomes" id="UP000507222">
    <property type="component" value="Unassembled WGS sequence"/>
</dbReference>
<keyword evidence="2" id="KW-1133">Transmembrane helix</keyword>
<feature type="transmembrane region" description="Helical" evidence="2">
    <location>
        <begin position="56"/>
        <end position="75"/>
    </location>
</feature>
<sequence length="168" mass="18805">MPPHEATIIDIIPPAEAPHENSPENPHPHPPGERSKKRKRSKKRNRRENLRNPQHVMPAVTIILALAAVLFNLAANARTYIQPPTESLVDCACSHGPCRCVPLIYYFSLIATFGLVLLFWGLLVVSFHLPFIFLTWGGMLFVWISYWFIQPCTGIFGCPSAVSYNLGG</sequence>
<feature type="compositionally biased region" description="Basic residues" evidence="1">
    <location>
        <begin position="35"/>
        <end position="46"/>
    </location>
</feature>
<protein>
    <submittedName>
        <fullName evidence="3">Uncharacterized protein</fullName>
    </submittedName>
</protein>
<proteinExistence type="predicted"/>
<feature type="transmembrane region" description="Helical" evidence="2">
    <location>
        <begin position="104"/>
        <end position="124"/>
    </location>
</feature>
<reference evidence="3 4" key="1">
    <citation type="submission" date="2020-05" db="EMBL/GenBank/DDBJ databases">
        <authorList>
            <person name="Campoy J."/>
            <person name="Schneeberger K."/>
            <person name="Spophaly S."/>
        </authorList>
    </citation>
    <scope>NUCLEOTIDE SEQUENCE [LARGE SCALE GENOMIC DNA]</scope>
    <source>
        <strain evidence="3">PruArmRojPasFocal</strain>
    </source>
</reference>
<accession>A0A6J5TNR2</accession>